<evidence type="ECO:0000256" key="7">
    <source>
        <dbReference type="ARBA" id="ARBA00070925"/>
    </source>
</evidence>
<accession>A0A1I3W951</accession>
<evidence type="ECO:0000256" key="1">
    <source>
        <dbReference type="ARBA" id="ARBA00022679"/>
    </source>
</evidence>
<dbReference type="InterPro" id="IPR036397">
    <property type="entry name" value="RNaseH_sf"/>
</dbReference>
<dbReference type="Proteomes" id="UP000199589">
    <property type="component" value="Unassembled WGS sequence"/>
</dbReference>
<reference evidence="10" key="1">
    <citation type="submission" date="2016-10" db="EMBL/GenBank/DDBJ databases">
        <authorList>
            <person name="Varghese N."/>
            <person name="Submissions S."/>
        </authorList>
    </citation>
    <scope>NUCLEOTIDE SEQUENCE [LARGE SCALE GENOMIC DNA]</scope>
    <source>
        <strain evidence="10">DSM 16108</strain>
    </source>
</reference>
<dbReference type="InterPro" id="IPR013520">
    <property type="entry name" value="Ribonucl_H"/>
</dbReference>
<keyword evidence="4" id="KW-0540">Nuclease</keyword>
<dbReference type="GO" id="GO:0003887">
    <property type="term" value="F:DNA-directed DNA polymerase activity"/>
    <property type="evidence" value="ECO:0007669"/>
    <property type="project" value="UniProtKB-KW"/>
</dbReference>
<dbReference type="FunFam" id="3.30.420.10:FF:000045">
    <property type="entry name" value="3'-5' exonuclease DinG"/>
    <property type="match status" value="1"/>
</dbReference>
<evidence type="ECO:0000256" key="3">
    <source>
        <dbReference type="ARBA" id="ARBA00022705"/>
    </source>
</evidence>
<dbReference type="PANTHER" id="PTHR30231">
    <property type="entry name" value="DNA POLYMERASE III SUBUNIT EPSILON"/>
    <property type="match status" value="1"/>
</dbReference>
<sequence>MNFTAIDFETANRQTHSACSVALTVVRNNQIVDEYYTLIKPDTWFDATNIRIHGIREQDVLHSPYFPEIWEEMSSYFTAEQLVVAHNMPFDKRILQGTLNYYGVEQPSFQTLCTVQSSRRLLKQLPNHKLNTVAAHYGIPLNHHHALDDSRACAKILINQEKENGIETLKSLVKYS</sequence>
<dbReference type="GO" id="GO:0003676">
    <property type="term" value="F:nucleic acid binding"/>
    <property type="evidence" value="ECO:0007669"/>
    <property type="project" value="InterPro"/>
</dbReference>
<keyword evidence="10" id="KW-1185">Reference proteome</keyword>
<evidence type="ECO:0000259" key="8">
    <source>
        <dbReference type="SMART" id="SM00479"/>
    </source>
</evidence>
<evidence type="ECO:0000256" key="5">
    <source>
        <dbReference type="ARBA" id="ARBA00022839"/>
    </source>
</evidence>
<proteinExistence type="predicted"/>
<dbReference type="RefSeq" id="WP_091896157.1">
    <property type="nucleotide sequence ID" value="NZ_FOSJ01000007.1"/>
</dbReference>
<keyword evidence="3" id="KW-0235">DNA replication</keyword>
<dbReference type="GO" id="GO:0008408">
    <property type="term" value="F:3'-5' exonuclease activity"/>
    <property type="evidence" value="ECO:0007669"/>
    <property type="project" value="TreeGrafter"/>
</dbReference>
<dbReference type="InterPro" id="IPR012337">
    <property type="entry name" value="RNaseH-like_sf"/>
</dbReference>
<evidence type="ECO:0000313" key="9">
    <source>
        <dbReference type="EMBL" id="SFK03972.1"/>
    </source>
</evidence>
<evidence type="ECO:0000256" key="6">
    <source>
        <dbReference type="ARBA" id="ARBA00022932"/>
    </source>
</evidence>
<keyword evidence="2" id="KW-0548">Nucleotidyltransferase</keyword>
<keyword evidence="6" id="KW-0239">DNA-directed DNA polymerase</keyword>
<keyword evidence="5" id="KW-0269">Exonuclease</keyword>
<dbReference type="CDD" id="cd06130">
    <property type="entry name" value="DNA_pol_III_epsilon_like"/>
    <property type="match status" value="1"/>
</dbReference>
<dbReference type="GO" id="GO:0006260">
    <property type="term" value="P:DNA replication"/>
    <property type="evidence" value="ECO:0007669"/>
    <property type="project" value="UniProtKB-KW"/>
</dbReference>
<dbReference type="STRING" id="258723.GCA_900169305_02112"/>
<dbReference type="OrthoDB" id="9803913at2"/>
<name>A0A1I3W951_9LACT</name>
<dbReference type="SMART" id="SM00479">
    <property type="entry name" value="EXOIII"/>
    <property type="match status" value="1"/>
</dbReference>
<evidence type="ECO:0000256" key="2">
    <source>
        <dbReference type="ARBA" id="ARBA00022695"/>
    </source>
</evidence>
<dbReference type="AlphaFoldDB" id="A0A1I3W951"/>
<evidence type="ECO:0000313" key="10">
    <source>
        <dbReference type="Proteomes" id="UP000199589"/>
    </source>
</evidence>
<keyword evidence="5" id="KW-0378">Hydrolase</keyword>
<dbReference type="Pfam" id="PF00929">
    <property type="entry name" value="RNase_T"/>
    <property type="match status" value="1"/>
</dbReference>
<dbReference type="GO" id="GO:0005829">
    <property type="term" value="C:cytosol"/>
    <property type="evidence" value="ECO:0007669"/>
    <property type="project" value="TreeGrafter"/>
</dbReference>
<protein>
    <recommendedName>
        <fullName evidence="7">DNA polymerase III polC-type</fullName>
    </recommendedName>
</protein>
<evidence type="ECO:0000256" key="4">
    <source>
        <dbReference type="ARBA" id="ARBA00022722"/>
    </source>
</evidence>
<organism evidence="9 10">
    <name type="scientific">Marinilactibacillus piezotolerans</name>
    <dbReference type="NCBI Taxonomy" id="258723"/>
    <lineage>
        <taxon>Bacteria</taxon>
        <taxon>Bacillati</taxon>
        <taxon>Bacillota</taxon>
        <taxon>Bacilli</taxon>
        <taxon>Lactobacillales</taxon>
        <taxon>Carnobacteriaceae</taxon>
        <taxon>Marinilactibacillus</taxon>
    </lineage>
</organism>
<dbReference type="SUPFAM" id="SSF53098">
    <property type="entry name" value="Ribonuclease H-like"/>
    <property type="match status" value="1"/>
</dbReference>
<dbReference type="PANTHER" id="PTHR30231:SF42">
    <property type="entry name" value="EXONUCLEASE"/>
    <property type="match status" value="1"/>
</dbReference>
<dbReference type="EMBL" id="FOSJ01000007">
    <property type="protein sequence ID" value="SFK03972.1"/>
    <property type="molecule type" value="Genomic_DNA"/>
</dbReference>
<gene>
    <name evidence="9" type="ORF">SAMN04488569_100727</name>
</gene>
<dbReference type="Gene3D" id="3.30.420.10">
    <property type="entry name" value="Ribonuclease H-like superfamily/Ribonuclease H"/>
    <property type="match status" value="1"/>
</dbReference>
<keyword evidence="1" id="KW-0808">Transferase</keyword>
<feature type="domain" description="Exonuclease" evidence="8">
    <location>
        <begin position="2"/>
        <end position="166"/>
    </location>
</feature>